<dbReference type="Gene3D" id="3.40.50.620">
    <property type="entry name" value="HUPs"/>
    <property type="match status" value="1"/>
</dbReference>
<keyword evidence="2" id="KW-0963">Cytoplasm</keyword>
<keyword evidence="5 9" id="KW-0067">ATP-binding</keyword>
<dbReference type="eggNOG" id="COG0143">
    <property type="taxonomic scope" value="Bacteria"/>
</dbReference>
<dbReference type="InterPro" id="IPR014729">
    <property type="entry name" value="Rossmann-like_a/b/a_fold"/>
</dbReference>
<dbReference type="eggNOG" id="COG0662">
    <property type="taxonomic scope" value="Bacteria"/>
</dbReference>
<dbReference type="Pfam" id="PF09334">
    <property type="entry name" value="tRNA-synt_1g"/>
    <property type="match status" value="1"/>
</dbReference>
<evidence type="ECO:0000259" key="10">
    <source>
        <dbReference type="Pfam" id="PF07883"/>
    </source>
</evidence>
<dbReference type="Gene3D" id="1.10.730.10">
    <property type="entry name" value="Isoleucyl-tRNA Synthetase, Domain 1"/>
    <property type="match status" value="1"/>
</dbReference>
<dbReference type="InterPro" id="IPR029038">
    <property type="entry name" value="MetRS_Zn"/>
</dbReference>
<gene>
    <name evidence="12" type="ORF">SAMN05414137_104240</name>
</gene>
<evidence type="ECO:0000256" key="1">
    <source>
        <dbReference type="ARBA" id="ARBA00008258"/>
    </source>
</evidence>
<evidence type="ECO:0000256" key="8">
    <source>
        <dbReference type="ARBA" id="ARBA00047364"/>
    </source>
</evidence>
<dbReference type="InterPro" id="IPR009080">
    <property type="entry name" value="tRNAsynth_Ia_anticodon-bd"/>
</dbReference>
<dbReference type="Gene3D" id="2.60.120.10">
    <property type="entry name" value="Jelly Rolls"/>
    <property type="match status" value="1"/>
</dbReference>
<dbReference type="Pfam" id="PF07883">
    <property type="entry name" value="Cupin_2"/>
    <property type="match status" value="1"/>
</dbReference>
<dbReference type="InterPro" id="IPR001412">
    <property type="entry name" value="aa-tRNA-synth_I_CS"/>
</dbReference>
<dbReference type="Gene3D" id="2.20.28.20">
    <property type="entry name" value="Methionyl-tRNA synthetase, Zn-domain"/>
    <property type="match status" value="1"/>
</dbReference>
<dbReference type="GO" id="GO:0006431">
    <property type="term" value="P:methionyl-tRNA aminoacylation"/>
    <property type="evidence" value="ECO:0007669"/>
    <property type="project" value="TreeGrafter"/>
</dbReference>
<keyword evidence="4 9" id="KW-0547">Nucleotide-binding</keyword>
<feature type="domain" description="Methionyl/Leucyl tRNA synthetase" evidence="11">
    <location>
        <begin position="130"/>
        <end position="484"/>
    </location>
</feature>
<keyword evidence="3 9" id="KW-0436">Ligase</keyword>
<feature type="domain" description="Cupin type-2" evidence="10">
    <location>
        <begin position="40"/>
        <end position="105"/>
    </location>
</feature>
<dbReference type="RefSeq" id="WP_042441710.1">
    <property type="nucleotide sequence ID" value="NZ_BBPN01000001.1"/>
</dbReference>
<evidence type="ECO:0000256" key="9">
    <source>
        <dbReference type="RuleBase" id="RU363039"/>
    </source>
</evidence>
<dbReference type="PANTHER" id="PTHR45765">
    <property type="entry name" value="METHIONINE--TRNA LIGASE"/>
    <property type="match status" value="1"/>
</dbReference>
<keyword evidence="13" id="KW-1185">Reference proteome</keyword>
<evidence type="ECO:0000256" key="2">
    <source>
        <dbReference type="ARBA" id="ARBA00022490"/>
    </source>
</evidence>
<evidence type="ECO:0000256" key="3">
    <source>
        <dbReference type="ARBA" id="ARBA00022598"/>
    </source>
</evidence>
<dbReference type="InterPro" id="IPR011051">
    <property type="entry name" value="RmlC_Cupin_sf"/>
</dbReference>
<keyword evidence="6 9" id="KW-0648">Protein biosynthesis</keyword>
<accession>A0A1H7KWV0</accession>
<dbReference type="EMBL" id="FOAZ01000004">
    <property type="protein sequence ID" value="SEK91259.1"/>
    <property type="molecule type" value="Genomic_DNA"/>
</dbReference>
<dbReference type="PANTHER" id="PTHR45765:SF1">
    <property type="entry name" value="METHIONINE--TRNA LIGASE, CYTOPLASMIC"/>
    <property type="match status" value="1"/>
</dbReference>
<sequence>MISRSFDRSAMSWSYEMHLQPLLSATDIEGLPFGSVFGSVPAHSVSKRHAHHDGEMFIVLAGKAVVVLGDEEREFGPGEVVHLSPFGFHEIRNESDEPFDIVSVYWEHIPSAVAALDKLPPHEQLPARALVFCPPPTPNGGLHLGHLSGPYVRADMLVRALRSMGRDARYVTGTDDHQSYVASAARLRGTEPGAVAKAEGDTVIATLRAAEVGCDRLTRPAGDPEHADRIRALFDRVVTSPAVTEQEHPTAYCPTCDLSLHQAFARGFCAHCEASSDGEICEACGRPNEARELTGLKCRICGTPATTRPERALWLDLNAYAEQLREYLRGAYTSPDLQALVERLLDEGLPPYRLGRTTDWGVSLGEGQALDAWADLALTFLDAARAESEQGGPAKITLFLGYDNSFYYAVLLPILAFAAGLADHLPAAFVTNQFLHLEGEKFSTSRGHAVWADDAIAAAGPDAVRLALLRNAPEGRVTQVSHESAGHLAQDPLYRGAHAWLAGFAALDEECGGKVPGTGAWTDAHREFYRHLNLITRQLDGLLLPESFSARGYVQLLESFVVRAAEFRATDTPMRRVGSLAEEARTSLALEYLAAKVFAALAWPVTPVLAQQVWDWLGLTGHPVRETDWSFLPTGATCLAPAPELATATQAAAGERP</sequence>
<dbReference type="SUPFAM" id="SSF47323">
    <property type="entry name" value="Anticodon-binding domain of a subclass of class I aminoacyl-tRNA synthetases"/>
    <property type="match status" value="1"/>
</dbReference>
<evidence type="ECO:0000256" key="7">
    <source>
        <dbReference type="ARBA" id="ARBA00023146"/>
    </source>
</evidence>
<organism evidence="12 13">
    <name type="scientific">Streptacidiphilus jiangxiensis</name>
    <dbReference type="NCBI Taxonomy" id="235985"/>
    <lineage>
        <taxon>Bacteria</taxon>
        <taxon>Bacillati</taxon>
        <taxon>Actinomycetota</taxon>
        <taxon>Actinomycetes</taxon>
        <taxon>Kitasatosporales</taxon>
        <taxon>Streptomycetaceae</taxon>
        <taxon>Streptacidiphilus</taxon>
    </lineage>
</organism>
<evidence type="ECO:0000256" key="5">
    <source>
        <dbReference type="ARBA" id="ARBA00022840"/>
    </source>
</evidence>
<evidence type="ECO:0000259" key="11">
    <source>
        <dbReference type="Pfam" id="PF09334"/>
    </source>
</evidence>
<evidence type="ECO:0000256" key="4">
    <source>
        <dbReference type="ARBA" id="ARBA00022741"/>
    </source>
</evidence>
<comment type="catalytic activity">
    <reaction evidence="8">
        <text>tRNA(Met) + L-methionine + ATP = L-methionyl-tRNA(Met) + AMP + diphosphate</text>
        <dbReference type="Rhea" id="RHEA:13481"/>
        <dbReference type="Rhea" id="RHEA-COMP:9667"/>
        <dbReference type="Rhea" id="RHEA-COMP:9698"/>
        <dbReference type="ChEBI" id="CHEBI:30616"/>
        <dbReference type="ChEBI" id="CHEBI:33019"/>
        <dbReference type="ChEBI" id="CHEBI:57844"/>
        <dbReference type="ChEBI" id="CHEBI:78442"/>
        <dbReference type="ChEBI" id="CHEBI:78530"/>
        <dbReference type="ChEBI" id="CHEBI:456215"/>
        <dbReference type="EC" id="6.1.1.10"/>
    </reaction>
</comment>
<proteinExistence type="inferred from homology"/>
<dbReference type="SUPFAM" id="SSF52374">
    <property type="entry name" value="Nucleotidylyl transferase"/>
    <property type="match status" value="1"/>
</dbReference>
<dbReference type="OrthoDB" id="9810191at2"/>
<dbReference type="GO" id="GO:0004825">
    <property type="term" value="F:methionine-tRNA ligase activity"/>
    <property type="evidence" value="ECO:0007669"/>
    <property type="project" value="UniProtKB-EC"/>
</dbReference>
<comment type="similarity">
    <text evidence="1">Belongs to the class-I aminoacyl-tRNA synthetase family. MetG type 1 subfamily.</text>
</comment>
<dbReference type="STRING" id="235985.SAMN05414137_104240"/>
<dbReference type="InterPro" id="IPR015413">
    <property type="entry name" value="Methionyl/Leucyl_tRNA_Synth"/>
</dbReference>
<dbReference type="GO" id="GO:0005524">
    <property type="term" value="F:ATP binding"/>
    <property type="evidence" value="ECO:0007669"/>
    <property type="project" value="UniProtKB-KW"/>
</dbReference>
<dbReference type="Proteomes" id="UP000183015">
    <property type="component" value="Unassembled WGS sequence"/>
</dbReference>
<dbReference type="SUPFAM" id="SSF51182">
    <property type="entry name" value="RmlC-like cupins"/>
    <property type="match status" value="1"/>
</dbReference>
<dbReference type="InterPro" id="IPR014710">
    <property type="entry name" value="RmlC-like_jellyroll"/>
</dbReference>
<dbReference type="InterPro" id="IPR023458">
    <property type="entry name" value="Met-tRNA_ligase_1"/>
</dbReference>
<name>A0A1H7KWV0_STRJI</name>
<dbReference type="PROSITE" id="PS00178">
    <property type="entry name" value="AA_TRNA_LIGASE_I"/>
    <property type="match status" value="1"/>
</dbReference>
<protein>
    <submittedName>
        <fullName evidence="12">Methionyl-tRNA synthetase</fullName>
    </submittedName>
</protein>
<dbReference type="InterPro" id="IPR013096">
    <property type="entry name" value="Cupin_2"/>
</dbReference>
<keyword evidence="7 9" id="KW-0030">Aminoacyl-tRNA synthetase</keyword>
<evidence type="ECO:0000313" key="12">
    <source>
        <dbReference type="EMBL" id="SEK91259.1"/>
    </source>
</evidence>
<evidence type="ECO:0000256" key="6">
    <source>
        <dbReference type="ARBA" id="ARBA00022917"/>
    </source>
</evidence>
<evidence type="ECO:0000313" key="13">
    <source>
        <dbReference type="Proteomes" id="UP000183015"/>
    </source>
</evidence>
<dbReference type="AlphaFoldDB" id="A0A1H7KWV0"/>
<dbReference type="GO" id="GO:0005829">
    <property type="term" value="C:cytosol"/>
    <property type="evidence" value="ECO:0007669"/>
    <property type="project" value="TreeGrafter"/>
</dbReference>
<reference evidence="13" key="1">
    <citation type="submission" date="2016-10" db="EMBL/GenBank/DDBJ databases">
        <authorList>
            <person name="Varghese N."/>
        </authorList>
    </citation>
    <scope>NUCLEOTIDE SEQUENCE [LARGE SCALE GENOMIC DNA]</scope>
    <source>
        <strain evidence="13">DSM 45096 / BCRC 16803 / CGMCC 4.1857 / CIP 109030 / JCM 12277 / KCTC 19219 / NBRC 100920 / 33214</strain>
    </source>
</reference>